<organism evidence="1 2">
    <name type="scientific">Phlebia brevispora</name>
    <dbReference type="NCBI Taxonomy" id="194682"/>
    <lineage>
        <taxon>Eukaryota</taxon>
        <taxon>Fungi</taxon>
        <taxon>Dikarya</taxon>
        <taxon>Basidiomycota</taxon>
        <taxon>Agaricomycotina</taxon>
        <taxon>Agaricomycetes</taxon>
        <taxon>Polyporales</taxon>
        <taxon>Meruliaceae</taxon>
        <taxon>Phlebia</taxon>
    </lineage>
</organism>
<proteinExistence type="predicted"/>
<accession>A0ACC1TD72</accession>
<evidence type="ECO:0000313" key="1">
    <source>
        <dbReference type="EMBL" id="KAJ3558450.1"/>
    </source>
</evidence>
<reference evidence="1" key="1">
    <citation type="submission" date="2022-07" db="EMBL/GenBank/DDBJ databases">
        <title>Genome Sequence of Phlebia brevispora.</title>
        <authorList>
            <person name="Buettner E."/>
        </authorList>
    </citation>
    <scope>NUCLEOTIDE SEQUENCE</scope>
    <source>
        <strain evidence="1">MPL23</strain>
    </source>
</reference>
<keyword evidence="2" id="KW-1185">Reference proteome</keyword>
<gene>
    <name evidence="1" type="ORF">NM688_g923</name>
</gene>
<comment type="caution">
    <text evidence="1">The sequence shown here is derived from an EMBL/GenBank/DDBJ whole genome shotgun (WGS) entry which is preliminary data.</text>
</comment>
<evidence type="ECO:0000313" key="2">
    <source>
        <dbReference type="Proteomes" id="UP001148662"/>
    </source>
</evidence>
<dbReference type="Proteomes" id="UP001148662">
    <property type="component" value="Unassembled WGS sequence"/>
</dbReference>
<sequence length="431" mass="49072">MPSDLDRQIYKLLRCELITEEEVKRLCIKAREILIEEANVQHVDSPVTICGDIHGQFWDMMELFKVGGYCPDTNYLFMGDFVDRGFYSVETFLLLLALKVRYPERITLIRGNHESRQITQVYGFYDECQRKYGSSNVWRWCCEVFDYLALGAIVDGRVFCVHGGLSPNLREINQIRSIDRKQEVPHDGPMCDLLWSDPDDITGWGLSPRGAGFLFGSDITQAFCHENALDLIARAHQLAMEGFKLMHERRIVTVWSAPNYCYRCGNVASILELDEWLGQEYKVFACAPSDVRIASFYDTNTVLWLSGTLLSPVLSFIQFSFIYLVYYLDPWMNLRAEQSAGKGAGLFIPIWNSITATFFVRAIPTAPAGELDILRRNDSSDCILVNDNIAIPVKNTPIVCMEQRDSLDHIFAGVERDECHCSTNIIISAVC</sequence>
<protein>
    <submittedName>
        <fullName evidence="1">Uncharacterized protein</fullName>
    </submittedName>
</protein>
<name>A0ACC1TD72_9APHY</name>
<dbReference type="EMBL" id="JANHOG010000088">
    <property type="protein sequence ID" value="KAJ3558450.1"/>
    <property type="molecule type" value="Genomic_DNA"/>
</dbReference>